<proteinExistence type="predicted"/>
<comment type="caution">
    <text evidence="2">The sequence shown here is derived from an EMBL/GenBank/DDBJ whole genome shotgun (WGS) entry which is preliminary data.</text>
</comment>
<feature type="transmembrane region" description="Helical" evidence="1">
    <location>
        <begin position="12"/>
        <end position="32"/>
    </location>
</feature>
<accession>A0A7C3KEM0</accession>
<dbReference type="EMBL" id="DSRU01000224">
    <property type="protein sequence ID" value="HFM99084.1"/>
    <property type="molecule type" value="Genomic_DNA"/>
</dbReference>
<feature type="transmembrane region" description="Helical" evidence="1">
    <location>
        <begin position="109"/>
        <end position="130"/>
    </location>
</feature>
<keyword evidence="1" id="KW-1133">Transmembrane helix</keyword>
<name>A0A7C3KEM0_9CYAN</name>
<organism evidence="2">
    <name type="scientific">Oscillatoriales cyanobacterium SpSt-418</name>
    <dbReference type="NCBI Taxonomy" id="2282169"/>
    <lineage>
        <taxon>Bacteria</taxon>
        <taxon>Bacillati</taxon>
        <taxon>Cyanobacteriota</taxon>
        <taxon>Cyanophyceae</taxon>
        <taxon>Oscillatoriophycideae</taxon>
        <taxon>Oscillatoriales</taxon>
    </lineage>
</organism>
<gene>
    <name evidence="2" type="ORF">ENR64_15270</name>
</gene>
<keyword evidence="1" id="KW-0472">Membrane</keyword>
<keyword evidence="1" id="KW-0812">Transmembrane</keyword>
<dbReference type="AlphaFoldDB" id="A0A7C3KEM0"/>
<feature type="transmembrane region" description="Helical" evidence="1">
    <location>
        <begin position="52"/>
        <end position="71"/>
    </location>
</feature>
<sequence>MDVSMQVQIIALWAVFLFGMVFHSQLAMMPMLYGEEVAMPNSTGKMPVSHPWLMLGFYAIPMVAIAATAITATQPYRIIHFGLTIAYTLMNFTHAAADLAVKPIEWYQIALMVVVFINGILLNFVAFQWMQ</sequence>
<evidence type="ECO:0008006" key="3">
    <source>
        <dbReference type="Google" id="ProtNLM"/>
    </source>
</evidence>
<evidence type="ECO:0000313" key="2">
    <source>
        <dbReference type="EMBL" id="HFM99084.1"/>
    </source>
</evidence>
<reference evidence="2" key="1">
    <citation type="journal article" date="2020" name="mSystems">
        <title>Genome- and Community-Level Interaction Insights into Carbon Utilization and Element Cycling Functions of Hydrothermarchaeota in Hydrothermal Sediment.</title>
        <authorList>
            <person name="Zhou Z."/>
            <person name="Liu Y."/>
            <person name="Xu W."/>
            <person name="Pan J."/>
            <person name="Luo Z.H."/>
            <person name="Li M."/>
        </authorList>
    </citation>
    <scope>NUCLEOTIDE SEQUENCE [LARGE SCALE GENOMIC DNA]</scope>
    <source>
        <strain evidence="2">SpSt-418</strain>
    </source>
</reference>
<evidence type="ECO:0000256" key="1">
    <source>
        <dbReference type="SAM" id="Phobius"/>
    </source>
</evidence>
<protein>
    <recommendedName>
        <fullName evidence="3">HXXEE domain-containing protein</fullName>
    </recommendedName>
</protein>
<feature type="transmembrane region" description="Helical" evidence="1">
    <location>
        <begin position="78"/>
        <end position="97"/>
    </location>
</feature>